<organism evidence="2 3">
    <name type="scientific">Suillus placidus</name>
    <dbReference type="NCBI Taxonomy" id="48579"/>
    <lineage>
        <taxon>Eukaryota</taxon>
        <taxon>Fungi</taxon>
        <taxon>Dikarya</taxon>
        <taxon>Basidiomycota</taxon>
        <taxon>Agaricomycotina</taxon>
        <taxon>Agaricomycetes</taxon>
        <taxon>Agaricomycetidae</taxon>
        <taxon>Boletales</taxon>
        <taxon>Suillineae</taxon>
        <taxon>Suillaceae</taxon>
        <taxon>Suillus</taxon>
    </lineage>
</organism>
<evidence type="ECO:0000313" key="3">
    <source>
        <dbReference type="Proteomes" id="UP000714275"/>
    </source>
</evidence>
<name>A0A9P7A4T0_9AGAM</name>
<feature type="compositionally biased region" description="Basic and acidic residues" evidence="1">
    <location>
        <begin position="93"/>
        <end position="108"/>
    </location>
</feature>
<dbReference type="AlphaFoldDB" id="A0A9P7A4T0"/>
<comment type="caution">
    <text evidence="2">The sequence shown here is derived from an EMBL/GenBank/DDBJ whole genome shotgun (WGS) entry which is preliminary data.</text>
</comment>
<gene>
    <name evidence="2" type="ORF">EV702DRAFT_1041813</name>
</gene>
<dbReference type="OrthoDB" id="2672019at2759"/>
<dbReference type="Proteomes" id="UP000714275">
    <property type="component" value="Unassembled WGS sequence"/>
</dbReference>
<keyword evidence="3" id="KW-1185">Reference proteome</keyword>
<evidence type="ECO:0000313" key="2">
    <source>
        <dbReference type="EMBL" id="KAG1782098.1"/>
    </source>
</evidence>
<evidence type="ECO:0000256" key="1">
    <source>
        <dbReference type="SAM" id="MobiDB-lite"/>
    </source>
</evidence>
<proteinExistence type="predicted"/>
<reference evidence="2" key="1">
    <citation type="journal article" date="2020" name="New Phytol.">
        <title>Comparative genomics reveals dynamic genome evolution in host specialist ectomycorrhizal fungi.</title>
        <authorList>
            <person name="Lofgren L.A."/>
            <person name="Nguyen N.H."/>
            <person name="Vilgalys R."/>
            <person name="Ruytinx J."/>
            <person name="Liao H.L."/>
            <person name="Branco S."/>
            <person name="Kuo A."/>
            <person name="LaButti K."/>
            <person name="Lipzen A."/>
            <person name="Andreopoulos W."/>
            <person name="Pangilinan J."/>
            <person name="Riley R."/>
            <person name="Hundley H."/>
            <person name="Na H."/>
            <person name="Barry K."/>
            <person name="Grigoriev I.V."/>
            <person name="Stajich J.E."/>
            <person name="Kennedy P.G."/>
        </authorList>
    </citation>
    <scope>NUCLEOTIDE SEQUENCE</scope>
    <source>
        <strain evidence="2">DOB743</strain>
    </source>
</reference>
<dbReference type="EMBL" id="JABBWD010000004">
    <property type="protein sequence ID" value="KAG1782098.1"/>
    <property type="molecule type" value="Genomic_DNA"/>
</dbReference>
<sequence>MPTAELSNTAMGNAAEQLMTIVQKAAILRDDHPGHLKLAVEIGDLLSPVFKTHGMSAMTIPPILLLAAMEMQEHLDAAQQSFASVPVWAKIRTDDPRIQQHPLKEKARSITIARPQPQPTAAAKASAGDGGTPPLAKEKPRPKPMPKTKAAHDSKGKDTGER</sequence>
<feature type="region of interest" description="Disordered" evidence="1">
    <location>
        <begin position="93"/>
        <end position="162"/>
    </location>
</feature>
<feature type="compositionally biased region" description="Basic and acidic residues" evidence="1">
    <location>
        <begin position="150"/>
        <end position="162"/>
    </location>
</feature>
<accession>A0A9P7A4T0</accession>
<protein>
    <submittedName>
        <fullName evidence="2">Uncharacterized protein</fullName>
    </submittedName>
</protein>